<feature type="region of interest" description="Disordered" evidence="3">
    <location>
        <begin position="295"/>
        <end position="315"/>
    </location>
</feature>
<dbReference type="Gene3D" id="3.90.850.10">
    <property type="entry name" value="Fumarylacetoacetase-like, C-terminal domain"/>
    <property type="match status" value="1"/>
</dbReference>
<dbReference type="EMBL" id="KV744876">
    <property type="protein sequence ID" value="OCK82863.1"/>
    <property type="molecule type" value="Genomic_DNA"/>
</dbReference>
<protein>
    <recommendedName>
        <fullName evidence="4">Fumarylacetoacetase-like C-terminal domain-containing protein</fullName>
    </recommendedName>
</protein>
<dbReference type="GO" id="GO:0046872">
    <property type="term" value="F:metal ion binding"/>
    <property type="evidence" value="ECO:0007669"/>
    <property type="project" value="UniProtKB-KW"/>
</dbReference>
<evidence type="ECO:0000313" key="5">
    <source>
        <dbReference type="EMBL" id="OCK82863.1"/>
    </source>
</evidence>
<dbReference type="GO" id="GO:0006107">
    <property type="term" value="P:oxaloacetate metabolic process"/>
    <property type="evidence" value="ECO:0007669"/>
    <property type="project" value="UniProtKB-ARBA"/>
</dbReference>
<dbReference type="GO" id="GO:0050163">
    <property type="term" value="F:oxaloacetate tautomerase activity"/>
    <property type="evidence" value="ECO:0007669"/>
    <property type="project" value="UniProtKB-ARBA"/>
</dbReference>
<dbReference type="InterPro" id="IPR036663">
    <property type="entry name" value="Fumarylacetoacetase_C_sf"/>
</dbReference>
<reference evidence="5 6" key="1">
    <citation type="journal article" date="2016" name="Nat. Commun.">
        <title>Ectomycorrhizal ecology is imprinted in the genome of the dominant symbiotic fungus Cenococcum geophilum.</title>
        <authorList>
            <consortium name="DOE Joint Genome Institute"/>
            <person name="Peter M."/>
            <person name="Kohler A."/>
            <person name="Ohm R.A."/>
            <person name="Kuo A."/>
            <person name="Krutzmann J."/>
            <person name="Morin E."/>
            <person name="Arend M."/>
            <person name="Barry K.W."/>
            <person name="Binder M."/>
            <person name="Choi C."/>
            <person name="Clum A."/>
            <person name="Copeland A."/>
            <person name="Grisel N."/>
            <person name="Haridas S."/>
            <person name="Kipfer T."/>
            <person name="LaButti K."/>
            <person name="Lindquist E."/>
            <person name="Lipzen A."/>
            <person name="Maire R."/>
            <person name="Meier B."/>
            <person name="Mihaltcheva S."/>
            <person name="Molinier V."/>
            <person name="Murat C."/>
            <person name="Poggeler S."/>
            <person name="Quandt C.A."/>
            <person name="Sperisen C."/>
            <person name="Tritt A."/>
            <person name="Tisserant E."/>
            <person name="Crous P.W."/>
            <person name="Henrissat B."/>
            <person name="Nehls U."/>
            <person name="Egli S."/>
            <person name="Spatafora J.W."/>
            <person name="Grigoriev I.V."/>
            <person name="Martin F.M."/>
        </authorList>
    </citation>
    <scope>NUCLEOTIDE SEQUENCE [LARGE SCALE GENOMIC DNA]</scope>
    <source>
        <strain evidence="5 6">CBS 459.81</strain>
    </source>
</reference>
<dbReference type="PANTHER" id="PTHR11820">
    <property type="entry name" value="ACYLPYRUVASE"/>
    <property type="match status" value="1"/>
</dbReference>
<sequence>MRRPWQRLVRFIAKNPSTGSSNQYYYGDAILPDGVSDIGRATHAHILSSVSHLFTNDYNISERVEEIGTFLAPLNPRCVPNIRCLGLNYARHAREAGMSLPARPIVFYKPRGALHGRPFDPIRIPLVAQETPGLDYECELVAVIGRMCKDVTEADALEYVAGYCVGNDISHRELQLQRGGGQWAMGKGFDGWAPIGPGIVSSEIIGDPQNLNIMTKVNGEVMQESNTRDMVFSVAKTIEYLSQGTTLFPGDLIFTGTPEGVGMGRKPPLWLKDGDVVEVNLEGVGSCVNQIKFERNDAPGPLEQERKKPNAEFEQ</sequence>
<comment type="similarity">
    <text evidence="1">Belongs to the FAH family.</text>
</comment>
<dbReference type="AlphaFoldDB" id="A0A8E2JHN4"/>
<accession>A0A8E2JHN4</accession>
<evidence type="ECO:0000256" key="2">
    <source>
        <dbReference type="ARBA" id="ARBA00022723"/>
    </source>
</evidence>
<dbReference type="Proteomes" id="UP000250266">
    <property type="component" value="Unassembled WGS sequence"/>
</dbReference>
<gene>
    <name evidence="5" type="ORF">K432DRAFT_415057</name>
</gene>
<feature type="domain" description="Fumarylacetoacetase-like C-terminal" evidence="4">
    <location>
        <begin position="82"/>
        <end position="291"/>
    </location>
</feature>
<dbReference type="PANTHER" id="PTHR11820:SF112">
    <property type="entry name" value="FUMARYLACETOACETATE HYDROLASE FAMILY PROTEIN (AFU_ORTHOLOGUE AFUA_1G02370)-RELATED"/>
    <property type="match status" value="1"/>
</dbReference>
<dbReference type="FunFam" id="3.90.850.10:FF:000002">
    <property type="entry name" value="2-hydroxyhepta-2,4-diene-1,7-dioate isomerase"/>
    <property type="match status" value="1"/>
</dbReference>
<name>A0A8E2JHN4_9PEZI</name>
<dbReference type="SUPFAM" id="SSF56529">
    <property type="entry name" value="FAH"/>
    <property type="match status" value="1"/>
</dbReference>
<organism evidence="5 6">
    <name type="scientific">Lepidopterella palustris CBS 459.81</name>
    <dbReference type="NCBI Taxonomy" id="1314670"/>
    <lineage>
        <taxon>Eukaryota</taxon>
        <taxon>Fungi</taxon>
        <taxon>Dikarya</taxon>
        <taxon>Ascomycota</taxon>
        <taxon>Pezizomycotina</taxon>
        <taxon>Dothideomycetes</taxon>
        <taxon>Pleosporomycetidae</taxon>
        <taxon>Mytilinidiales</taxon>
        <taxon>Argynnaceae</taxon>
        <taxon>Lepidopterella</taxon>
    </lineage>
</organism>
<evidence type="ECO:0000313" key="6">
    <source>
        <dbReference type="Proteomes" id="UP000250266"/>
    </source>
</evidence>
<keyword evidence="2" id="KW-0479">Metal-binding</keyword>
<dbReference type="InterPro" id="IPR011234">
    <property type="entry name" value="Fumarylacetoacetase-like_C"/>
</dbReference>
<keyword evidence="6" id="KW-1185">Reference proteome</keyword>
<evidence type="ECO:0000256" key="3">
    <source>
        <dbReference type="SAM" id="MobiDB-lite"/>
    </source>
</evidence>
<dbReference type="Pfam" id="PF01557">
    <property type="entry name" value="FAA_hydrolase"/>
    <property type="match status" value="1"/>
</dbReference>
<evidence type="ECO:0000259" key="4">
    <source>
        <dbReference type="Pfam" id="PF01557"/>
    </source>
</evidence>
<proteinExistence type="inferred from homology"/>
<dbReference type="OrthoDB" id="411064at2759"/>
<evidence type="ECO:0000256" key="1">
    <source>
        <dbReference type="ARBA" id="ARBA00010211"/>
    </source>
</evidence>